<sequence length="54" mass="6054">MMLTPTVHIHLAVSVLVHKVYEFLGLVMGEGLPVLLQYTLQLCNGMARYTACDY</sequence>
<dbReference type="EMBL" id="JAIWYP010000014">
    <property type="protein sequence ID" value="KAH3709972.1"/>
    <property type="molecule type" value="Genomic_DNA"/>
</dbReference>
<organism evidence="1 2">
    <name type="scientific">Dreissena polymorpha</name>
    <name type="common">Zebra mussel</name>
    <name type="synonym">Mytilus polymorpha</name>
    <dbReference type="NCBI Taxonomy" id="45954"/>
    <lineage>
        <taxon>Eukaryota</taxon>
        <taxon>Metazoa</taxon>
        <taxon>Spiralia</taxon>
        <taxon>Lophotrochozoa</taxon>
        <taxon>Mollusca</taxon>
        <taxon>Bivalvia</taxon>
        <taxon>Autobranchia</taxon>
        <taxon>Heteroconchia</taxon>
        <taxon>Euheterodonta</taxon>
        <taxon>Imparidentia</taxon>
        <taxon>Neoheterodontei</taxon>
        <taxon>Myida</taxon>
        <taxon>Dreissenoidea</taxon>
        <taxon>Dreissenidae</taxon>
        <taxon>Dreissena</taxon>
    </lineage>
</organism>
<name>A0A9D3Z148_DREPO</name>
<gene>
    <name evidence="1" type="ORF">DPMN_069438</name>
</gene>
<keyword evidence="2" id="KW-1185">Reference proteome</keyword>
<proteinExistence type="predicted"/>
<evidence type="ECO:0000313" key="2">
    <source>
        <dbReference type="Proteomes" id="UP000828390"/>
    </source>
</evidence>
<comment type="caution">
    <text evidence="1">The sequence shown here is derived from an EMBL/GenBank/DDBJ whole genome shotgun (WGS) entry which is preliminary data.</text>
</comment>
<dbReference type="AlphaFoldDB" id="A0A9D3Z148"/>
<accession>A0A9D3Z148</accession>
<evidence type="ECO:0000313" key="1">
    <source>
        <dbReference type="EMBL" id="KAH3709972.1"/>
    </source>
</evidence>
<protein>
    <submittedName>
        <fullName evidence="1">Uncharacterized protein</fullName>
    </submittedName>
</protein>
<reference evidence="1" key="1">
    <citation type="journal article" date="2019" name="bioRxiv">
        <title>The Genome of the Zebra Mussel, Dreissena polymorpha: A Resource for Invasive Species Research.</title>
        <authorList>
            <person name="McCartney M.A."/>
            <person name="Auch B."/>
            <person name="Kono T."/>
            <person name="Mallez S."/>
            <person name="Zhang Y."/>
            <person name="Obille A."/>
            <person name="Becker A."/>
            <person name="Abrahante J.E."/>
            <person name="Garbe J."/>
            <person name="Badalamenti J.P."/>
            <person name="Herman A."/>
            <person name="Mangelson H."/>
            <person name="Liachko I."/>
            <person name="Sullivan S."/>
            <person name="Sone E.D."/>
            <person name="Koren S."/>
            <person name="Silverstein K.A.T."/>
            <person name="Beckman K.B."/>
            <person name="Gohl D.M."/>
        </authorList>
    </citation>
    <scope>NUCLEOTIDE SEQUENCE</scope>
    <source>
        <strain evidence="1">Duluth1</strain>
        <tissue evidence="1">Whole animal</tissue>
    </source>
</reference>
<reference evidence="1" key="2">
    <citation type="submission" date="2020-11" db="EMBL/GenBank/DDBJ databases">
        <authorList>
            <person name="McCartney M.A."/>
            <person name="Auch B."/>
            <person name="Kono T."/>
            <person name="Mallez S."/>
            <person name="Becker A."/>
            <person name="Gohl D.M."/>
            <person name="Silverstein K.A.T."/>
            <person name="Koren S."/>
            <person name="Bechman K.B."/>
            <person name="Herman A."/>
            <person name="Abrahante J.E."/>
            <person name="Garbe J."/>
        </authorList>
    </citation>
    <scope>NUCLEOTIDE SEQUENCE</scope>
    <source>
        <strain evidence="1">Duluth1</strain>
        <tissue evidence="1">Whole animal</tissue>
    </source>
</reference>
<dbReference type="Proteomes" id="UP000828390">
    <property type="component" value="Unassembled WGS sequence"/>
</dbReference>